<comment type="caution">
    <text evidence="2">The sequence shown here is derived from an EMBL/GenBank/DDBJ whole genome shotgun (WGS) entry which is preliminary data.</text>
</comment>
<feature type="compositionally biased region" description="Polar residues" evidence="1">
    <location>
        <begin position="16"/>
        <end position="26"/>
    </location>
</feature>
<evidence type="ECO:0000256" key="1">
    <source>
        <dbReference type="SAM" id="MobiDB-lite"/>
    </source>
</evidence>
<gene>
    <name evidence="2" type="ORF">Bca52824_036052</name>
</gene>
<dbReference type="EMBL" id="JAAMPC010000008">
    <property type="protein sequence ID" value="KAG2299580.1"/>
    <property type="molecule type" value="Genomic_DNA"/>
</dbReference>
<feature type="compositionally biased region" description="Basic and acidic residues" evidence="1">
    <location>
        <begin position="79"/>
        <end position="91"/>
    </location>
</feature>
<feature type="region of interest" description="Disordered" evidence="1">
    <location>
        <begin position="1"/>
        <end position="160"/>
    </location>
</feature>
<feature type="compositionally biased region" description="Basic and acidic residues" evidence="1">
    <location>
        <begin position="1"/>
        <end position="13"/>
    </location>
</feature>
<feature type="compositionally biased region" description="Basic and acidic residues" evidence="1">
    <location>
        <begin position="100"/>
        <end position="112"/>
    </location>
</feature>
<name>A0A8X7V189_BRACI</name>
<feature type="compositionally biased region" description="Basic and acidic residues" evidence="1">
    <location>
        <begin position="48"/>
        <end position="62"/>
    </location>
</feature>
<sequence>MKHTKDQISENKKHANLNQEIESFNTAHEKAPSEESDEHQGTSVLEMDQSKEVAETKDKPDEADPNPPMDSSPVSLPEGHAEIENQEKIEESPLCLVVVNKEEKDADKKDPSEAESESAQKRNAMSKGKVKAEPKGRQSARTSRRLSPAPSAVTPSSRTGPCKVSVYKLGTFAITQGPLLRVDLQVALEDMTRALQALTEIVQDLQRSVTG</sequence>
<reference evidence="2 3" key="1">
    <citation type="submission" date="2020-02" db="EMBL/GenBank/DDBJ databases">
        <authorList>
            <person name="Ma Q."/>
            <person name="Huang Y."/>
            <person name="Song X."/>
            <person name="Pei D."/>
        </authorList>
    </citation>
    <scope>NUCLEOTIDE SEQUENCE [LARGE SCALE GENOMIC DNA]</scope>
    <source>
        <strain evidence="2">Sxm20200214</strain>
        <tissue evidence="2">Leaf</tissue>
    </source>
</reference>
<accession>A0A8X7V189</accession>
<evidence type="ECO:0000313" key="3">
    <source>
        <dbReference type="Proteomes" id="UP000886595"/>
    </source>
</evidence>
<evidence type="ECO:0000313" key="2">
    <source>
        <dbReference type="EMBL" id="KAG2299580.1"/>
    </source>
</evidence>
<dbReference type="AlphaFoldDB" id="A0A8X7V189"/>
<dbReference type="Proteomes" id="UP000886595">
    <property type="component" value="Unassembled WGS sequence"/>
</dbReference>
<proteinExistence type="predicted"/>
<keyword evidence="3" id="KW-1185">Reference proteome</keyword>
<protein>
    <submittedName>
        <fullName evidence="2">Uncharacterized protein</fullName>
    </submittedName>
</protein>
<organism evidence="2 3">
    <name type="scientific">Brassica carinata</name>
    <name type="common">Ethiopian mustard</name>
    <name type="synonym">Abyssinian cabbage</name>
    <dbReference type="NCBI Taxonomy" id="52824"/>
    <lineage>
        <taxon>Eukaryota</taxon>
        <taxon>Viridiplantae</taxon>
        <taxon>Streptophyta</taxon>
        <taxon>Embryophyta</taxon>
        <taxon>Tracheophyta</taxon>
        <taxon>Spermatophyta</taxon>
        <taxon>Magnoliopsida</taxon>
        <taxon>eudicotyledons</taxon>
        <taxon>Gunneridae</taxon>
        <taxon>Pentapetalae</taxon>
        <taxon>rosids</taxon>
        <taxon>malvids</taxon>
        <taxon>Brassicales</taxon>
        <taxon>Brassicaceae</taxon>
        <taxon>Brassiceae</taxon>
        <taxon>Brassica</taxon>
    </lineage>
</organism>